<gene>
    <name evidence="3" type="ORF">MNBD_GAMMA25-2048</name>
</gene>
<protein>
    <recommendedName>
        <fullName evidence="2">Response regulatory domain-containing protein</fullName>
    </recommendedName>
</protein>
<dbReference type="InterPro" id="IPR050595">
    <property type="entry name" value="Bact_response_regulator"/>
</dbReference>
<dbReference type="CDD" id="cd00156">
    <property type="entry name" value="REC"/>
    <property type="match status" value="1"/>
</dbReference>
<dbReference type="SMART" id="SM00448">
    <property type="entry name" value="REC"/>
    <property type="match status" value="1"/>
</dbReference>
<dbReference type="PROSITE" id="PS50110">
    <property type="entry name" value="RESPONSE_REGULATORY"/>
    <property type="match status" value="1"/>
</dbReference>
<dbReference type="InterPro" id="IPR001789">
    <property type="entry name" value="Sig_transdc_resp-reg_receiver"/>
</dbReference>
<feature type="domain" description="Response regulatory" evidence="2">
    <location>
        <begin position="68"/>
        <end position="186"/>
    </location>
</feature>
<dbReference type="InterPro" id="IPR009061">
    <property type="entry name" value="DNA-bd_dom_put_sf"/>
</dbReference>
<dbReference type="SUPFAM" id="SSF46955">
    <property type="entry name" value="Putative DNA-binding domain"/>
    <property type="match status" value="1"/>
</dbReference>
<dbReference type="NCBIfam" id="TIGR01764">
    <property type="entry name" value="excise"/>
    <property type="match status" value="1"/>
</dbReference>
<reference evidence="3" key="1">
    <citation type="submission" date="2018-06" db="EMBL/GenBank/DDBJ databases">
        <authorList>
            <person name="Zhirakovskaya E."/>
        </authorList>
    </citation>
    <scope>NUCLEOTIDE SEQUENCE</scope>
</reference>
<evidence type="ECO:0000259" key="2">
    <source>
        <dbReference type="PROSITE" id="PS50110"/>
    </source>
</evidence>
<dbReference type="InterPro" id="IPR011006">
    <property type="entry name" value="CheY-like_superfamily"/>
</dbReference>
<sequence>MTKKYLTPNEVAEMLMVSPVTVRQWAQKGWLKASTTVGGHRRFILHDVEEFARERNLTLLTEDNAITRILIVDDDEPLAKFLVELLSEPDNSLQIEVAYDGFDAGRKVQTFNPDIILLDLMMSGMSGFDVCHQLKNDPVYKSIRVIAMTGQPTMENIERIMSAGAEVCLGKPLDEKRLVDIIGLTDSN</sequence>
<name>A0A3B1BFR6_9ZZZZ</name>
<dbReference type="PANTHER" id="PTHR44591:SF3">
    <property type="entry name" value="RESPONSE REGULATORY DOMAIN-CONTAINING PROTEIN"/>
    <property type="match status" value="1"/>
</dbReference>
<dbReference type="Pfam" id="PF12728">
    <property type="entry name" value="HTH_17"/>
    <property type="match status" value="1"/>
</dbReference>
<dbReference type="EMBL" id="UOFY01000033">
    <property type="protein sequence ID" value="VAX09260.1"/>
    <property type="molecule type" value="Genomic_DNA"/>
</dbReference>
<dbReference type="InterPro" id="IPR010093">
    <property type="entry name" value="SinI_DNA-bd"/>
</dbReference>
<dbReference type="InterPro" id="IPR041657">
    <property type="entry name" value="HTH_17"/>
</dbReference>
<dbReference type="SUPFAM" id="SSF52172">
    <property type="entry name" value="CheY-like"/>
    <property type="match status" value="1"/>
</dbReference>
<keyword evidence="1" id="KW-0597">Phosphoprotein</keyword>
<dbReference type="Pfam" id="PF00072">
    <property type="entry name" value="Response_reg"/>
    <property type="match status" value="1"/>
</dbReference>
<dbReference type="GO" id="GO:0000160">
    <property type="term" value="P:phosphorelay signal transduction system"/>
    <property type="evidence" value="ECO:0007669"/>
    <property type="project" value="InterPro"/>
</dbReference>
<evidence type="ECO:0000256" key="1">
    <source>
        <dbReference type="ARBA" id="ARBA00022553"/>
    </source>
</evidence>
<dbReference type="AlphaFoldDB" id="A0A3B1BFR6"/>
<dbReference type="PANTHER" id="PTHR44591">
    <property type="entry name" value="STRESS RESPONSE REGULATOR PROTEIN 1"/>
    <property type="match status" value="1"/>
</dbReference>
<accession>A0A3B1BFR6</accession>
<dbReference type="CDD" id="cd04762">
    <property type="entry name" value="HTH_MerR-trunc"/>
    <property type="match status" value="1"/>
</dbReference>
<evidence type="ECO:0000313" key="3">
    <source>
        <dbReference type="EMBL" id="VAX09260.1"/>
    </source>
</evidence>
<organism evidence="3">
    <name type="scientific">hydrothermal vent metagenome</name>
    <dbReference type="NCBI Taxonomy" id="652676"/>
    <lineage>
        <taxon>unclassified sequences</taxon>
        <taxon>metagenomes</taxon>
        <taxon>ecological metagenomes</taxon>
    </lineage>
</organism>
<dbReference type="Gene3D" id="3.40.50.2300">
    <property type="match status" value="1"/>
</dbReference>
<proteinExistence type="predicted"/>
<dbReference type="Gene3D" id="1.10.1660.10">
    <property type="match status" value="1"/>
</dbReference>
<dbReference type="GO" id="GO:0003677">
    <property type="term" value="F:DNA binding"/>
    <property type="evidence" value="ECO:0007669"/>
    <property type="project" value="InterPro"/>
</dbReference>